<dbReference type="EMBL" id="BAABAQ010000018">
    <property type="protein sequence ID" value="GAA4207809.1"/>
    <property type="molecule type" value="Genomic_DNA"/>
</dbReference>
<proteinExistence type="predicted"/>
<dbReference type="Proteomes" id="UP001501251">
    <property type="component" value="Unassembled WGS sequence"/>
</dbReference>
<keyword evidence="3" id="KW-1185">Reference proteome</keyword>
<accession>A0ABP8BIR3</accession>
<reference evidence="3" key="1">
    <citation type="journal article" date="2019" name="Int. J. Syst. Evol. Microbiol.">
        <title>The Global Catalogue of Microorganisms (GCM) 10K type strain sequencing project: providing services to taxonomists for standard genome sequencing and annotation.</title>
        <authorList>
            <consortium name="The Broad Institute Genomics Platform"/>
            <consortium name="The Broad Institute Genome Sequencing Center for Infectious Disease"/>
            <person name="Wu L."/>
            <person name="Ma J."/>
        </authorList>
    </citation>
    <scope>NUCLEOTIDE SEQUENCE [LARGE SCALE GENOMIC DNA]</scope>
    <source>
        <strain evidence="3">JCM 17388</strain>
    </source>
</reference>
<gene>
    <name evidence="2" type="ORF">GCM10022252_71980</name>
</gene>
<dbReference type="RefSeq" id="WP_344922783.1">
    <property type="nucleotide sequence ID" value="NZ_BAABAQ010000018.1"/>
</dbReference>
<evidence type="ECO:0000313" key="2">
    <source>
        <dbReference type="EMBL" id="GAA4207809.1"/>
    </source>
</evidence>
<organism evidence="2 3">
    <name type="scientific">Streptosporangium oxazolinicum</name>
    <dbReference type="NCBI Taxonomy" id="909287"/>
    <lineage>
        <taxon>Bacteria</taxon>
        <taxon>Bacillati</taxon>
        <taxon>Actinomycetota</taxon>
        <taxon>Actinomycetes</taxon>
        <taxon>Streptosporangiales</taxon>
        <taxon>Streptosporangiaceae</taxon>
        <taxon>Streptosporangium</taxon>
    </lineage>
</organism>
<evidence type="ECO:0000313" key="3">
    <source>
        <dbReference type="Proteomes" id="UP001501251"/>
    </source>
</evidence>
<protein>
    <submittedName>
        <fullName evidence="2">Uncharacterized protein</fullName>
    </submittedName>
</protein>
<name>A0ABP8BIR3_9ACTN</name>
<sequence>MIVDALWRPAPAGTAVIAESHPGPRDHEEAGDAAPYTGHDRPVRTSGRA</sequence>
<evidence type="ECO:0000256" key="1">
    <source>
        <dbReference type="SAM" id="MobiDB-lite"/>
    </source>
</evidence>
<feature type="region of interest" description="Disordered" evidence="1">
    <location>
        <begin position="10"/>
        <end position="49"/>
    </location>
</feature>
<comment type="caution">
    <text evidence="2">The sequence shown here is derived from an EMBL/GenBank/DDBJ whole genome shotgun (WGS) entry which is preliminary data.</text>
</comment>